<dbReference type="Gene3D" id="1.20.1050.140">
    <property type="match status" value="1"/>
</dbReference>
<dbReference type="PANTHER" id="PTHR32479">
    <property type="entry name" value="GLYCOLATE OXIDASE IRON-SULFUR SUBUNIT"/>
    <property type="match status" value="1"/>
</dbReference>
<feature type="region of interest" description="Disordered" evidence="9">
    <location>
        <begin position="200"/>
        <end position="224"/>
    </location>
</feature>
<evidence type="ECO:0000313" key="12">
    <source>
        <dbReference type="Proteomes" id="UP000011554"/>
    </source>
</evidence>
<evidence type="ECO:0000256" key="9">
    <source>
        <dbReference type="SAM" id="MobiDB-lite"/>
    </source>
</evidence>
<dbReference type="InterPro" id="IPR041664">
    <property type="entry name" value="AAA_16"/>
</dbReference>
<dbReference type="PROSITE" id="PS51379">
    <property type="entry name" value="4FE4S_FER_2"/>
    <property type="match status" value="1"/>
</dbReference>
<evidence type="ECO:0000313" key="11">
    <source>
        <dbReference type="EMBL" id="ELZ03027.1"/>
    </source>
</evidence>
<dbReference type="Gene3D" id="1.10.8.60">
    <property type="match status" value="1"/>
</dbReference>
<gene>
    <name evidence="11" type="primary">glpC</name>
    <name evidence="11" type="ORF">C481_06107</name>
</gene>
<dbReference type="NCBIfam" id="NF008369">
    <property type="entry name" value="PRK11168.1"/>
    <property type="match status" value="1"/>
</dbReference>
<dbReference type="PANTHER" id="PTHR32479:SF19">
    <property type="entry name" value="ANAEROBIC GLYCEROL-3-PHOSPHATE DEHYDROGENASE SUBUNIT C"/>
    <property type="match status" value="1"/>
</dbReference>
<keyword evidence="2" id="KW-0235">DNA replication</keyword>
<evidence type="ECO:0000259" key="10">
    <source>
        <dbReference type="PROSITE" id="PS51379"/>
    </source>
</evidence>
<dbReference type="InterPro" id="IPR009051">
    <property type="entry name" value="Helical_ferredxn"/>
</dbReference>
<evidence type="ECO:0000256" key="6">
    <source>
        <dbReference type="ARBA" id="ARBA00022840"/>
    </source>
</evidence>
<evidence type="ECO:0000256" key="5">
    <source>
        <dbReference type="ARBA" id="ARBA00022741"/>
    </source>
</evidence>
<dbReference type="GO" id="GO:0046872">
    <property type="term" value="F:metal ion binding"/>
    <property type="evidence" value="ECO:0007669"/>
    <property type="project" value="UniProtKB-KW"/>
</dbReference>
<dbReference type="InterPro" id="IPR004017">
    <property type="entry name" value="Cys_rich_dom"/>
</dbReference>
<dbReference type="InterPro" id="IPR027417">
    <property type="entry name" value="P-loop_NTPase"/>
</dbReference>
<proteinExistence type="predicted"/>
<dbReference type="Gene3D" id="3.40.50.300">
    <property type="entry name" value="P-loop containing nucleotide triphosphate hydrolases"/>
    <property type="match status" value="1"/>
</dbReference>
<keyword evidence="1" id="KW-0004">4Fe-4S</keyword>
<dbReference type="SUPFAM" id="SSF46548">
    <property type="entry name" value="alpha-helical ferredoxin"/>
    <property type="match status" value="1"/>
</dbReference>
<evidence type="ECO:0000256" key="7">
    <source>
        <dbReference type="ARBA" id="ARBA00023004"/>
    </source>
</evidence>
<dbReference type="InterPro" id="IPR017900">
    <property type="entry name" value="4Fe4S_Fe_S_CS"/>
</dbReference>
<dbReference type="Proteomes" id="UP000011554">
    <property type="component" value="Unassembled WGS sequence"/>
</dbReference>
<feature type="region of interest" description="Disordered" evidence="9">
    <location>
        <begin position="1"/>
        <end position="39"/>
    </location>
</feature>
<dbReference type="GO" id="GO:0051539">
    <property type="term" value="F:4 iron, 4 sulfur cluster binding"/>
    <property type="evidence" value="ECO:0007669"/>
    <property type="project" value="UniProtKB-KW"/>
</dbReference>
<comment type="caution">
    <text evidence="11">The sequence shown here is derived from an EMBL/GenBank/DDBJ whole genome shotgun (WGS) entry which is preliminary data.</text>
</comment>
<evidence type="ECO:0000256" key="2">
    <source>
        <dbReference type="ARBA" id="ARBA00022705"/>
    </source>
</evidence>
<dbReference type="AlphaFoldDB" id="M0AXK3"/>
<dbReference type="eggNOG" id="arCOG00333">
    <property type="taxonomic scope" value="Archaea"/>
</dbReference>
<dbReference type="Pfam" id="PF02754">
    <property type="entry name" value="CCG"/>
    <property type="match status" value="2"/>
</dbReference>
<dbReference type="GO" id="GO:0006260">
    <property type="term" value="P:DNA replication"/>
    <property type="evidence" value="ECO:0007669"/>
    <property type="project" value="UniProtKB-KW"/>
</dbReference>
<dbReference type="Gene3D" id="1.10.1060.10">
    <property type="entry name" value="Alpha-helical ferredoxin"/>
    <property type="match status" value="1"/>
</dbReference>
<evidence type="ECO:0000256" key="1">
    <source>
        <dbReference type="ARBA" id="ARBA00022485"/>
    </source>
</evidence>
<feature type="domain" description="4Fe-4S ferredoxin-type" evidence="10">
    <location>
        <begin position="82"/>
        <end position="115"/>
    </location>
</feature>
<dbReference type="EMBL" id="AOIO01000019">
    <property type="protein sequence ID" value="ELZ03027.1"/>
    <property type="molecule type" value="Genomic_DNA"/>
</dbReference>
<dbReference type="PATRIC" id="fig|29540.5.peg.1239"/>
<dbReference type="PROSITE" id="PS00198">
    <property type="entry name" value="4FE4S_FER_1"/>
    <property type="match status" value="1"/>
</dbReference>
<keyword evidence="8" id="KW-0411">Iron-sulfur</keyword>
<dbReference type="InterPro" id="IPR017896">
    <property type="entry name" value="4Fe4S_Fe-S-bd"/>
</dbReference>
<keyword evidence="6" id="KW-0067">ATP-binding</keyword>
<evidence type="ECO:0000256" key="8">
    <source>
        <dbReference type="ARBA" id="ARBA00023014"/>
    </source>
</evidence>
<organism evidence="11 12">
    <name type="scientific">Natrialba asiatica (strain ATCC 700177 / DSM 12278 / JCM 9576 / FERM P-10747 / NBRC 102637 / 172P1)</name>
    <dbReference type="NCBI Taxonomy" id="29540"/>
    <lineage>
        <taxon>Archaea</taxon>
        <taxon>Methanobacteriati</taxon>
        <taxon>Methanobacteriota</taxon>
        <taxon>Stenosarchaea group</taxon>
        <taxon>Halobacteria</taxon>
        <taxon>Halobacteriales</taxon>
        <taxon>Natrialbaceae</taxon>
        <taxon>Natrialba</taxon>
    </lineage>
</organism>
<keyword evidence="7" id="KW-0408">Iron</keyword>
<dbReference type="Pfam" id="PF13183">
    <property type="entry name" value="Fer4_8"/>
    <property type="match status" value="1"/>
</dbReference>
<dbReference type="Pfam" id="PF13191">
    <property type="entry name" value="AAA_16"/>
    <property type="match status" value="1"/>
</dbReference>
<feature type="compositionally biased region" description="Basic and acidic residues" evidence="9">
    <location>
        <begin position="204"/>
        <end position="218"/>
    </location>
</feature>
<dbReference type="eggNOG" id="arCOG00468">
    <property type="taxonomic scope" value="Archaea"/>
</dbReference>
<keyword evidence="3" id="KW-0479">Metal-binding</keyword>
<dbReference type="GO" id="GO:0005524">
    <property type="term" value="F:ATP binding"/>
    <property type="evidence" value="ECO:0007669"/>
    <property type="project" value="UniProtKB-KW"/>
</dbReference>
<dbReference type="GO" id="GO:0016491">
    <property type="term" value="F:oxidoreductase activity"/>
    <property type="evidence" value="ECO:0007669"/>
    <property type="project" value="UniProtKB-ARBA"/>
</dbReference>
<dbReference type="STRING" id="29540.C481_06107"/>
<feature type="compositionally biased region" description="Low complexity" evidence="9">
    <location>
        <begin position="9"/>
        <end position="19"/>
    </location>
</feature>
<name>M0AXK3_NATA1</name>
<feature type="region of interest" description="Disordered" evidence="9">
    <location>
        <begin position="826"/>
        <end position="870"/>
    </location>
</feature>
<keyword evidence="5" id="KW-0547">Nucleotide-binding</keyword>
<keyword evidence="4" id="KW-0677">Repeat</keyword>
<evidence type="ECO:0000256" key="4">
    <source>
        <dbReference type="ARBA" id="ARBA00022737"/>
    </source>
</evidence>
<protein>
    <submittedName>
        <fullName evidence="11">sn-glycerol-3-phosphate dehydrogenase subunit C</fullName>
    </submittedName>
</protein>
<accession>M0AXK3</accession>
<sequence>MSEAEQPIDDGVSSDQSSGDADDEFEPVQVFPESEEMDLRPGADNCYKCSTCDTNCPVAEVDDEFPGPKFQGPEQWRLKRQDDHDIDESVMKCSNCMRCDSSCPSDVPLSQMHNTARAEYVEENMSKFSREYIRNRMLANYRRLAPLASMFPRTANFVMGLSVTKWLGEKTLGVTSERDFPEFATETFLEWWTKRGGNATSKKRAQEARAARGGAHVETEDEDEDEDKRIAYFHGCYSNYNTPEVAKALVRVYEHFGYEIMVPDQSCSGTPMFANGMLDDASRAAETNVRELAAAIEDGADIIASCSSCSMSIRQEYPELFDFEDTDTVAEHTWDAVEYLRVHEDLEAELEGTSVGDEFDEFAYHAPCHSRNQGLDGQTIEVMDAIDGIEAHDVGDSCSGISGTYGWKEENYETSMKIGEDMFEHMAAAEAETGLTECPTCSMQMEHGTGYDIRHTLEVLEAALVGSSSLMNLQERIARRRSARQDRSIIVDRDHLSPVVHRQEPVGRGPVLEQLLDTLEPAFDGELPSPVAVVGPAGAGTSAVVTALFGALNDRLGESSRSIATTTRAGSTGPVTWFVYVDGRRVESAFAFYQAVLSVISTEPVPESGIGTDDLGERLTTHLTRHDRRAVVAIDHHDEPETLCYDRVCELLAPVSDSVSTIAVGQTEPGDWDADAGSTITIPAYRHHELVDVITDRASTGLAPGVLDHESVRELAVWADGNAHDALAALFSAAVLASTTGADHVEDGHLEQAQTAVPSHGVHVDRTLALSETRQQVLAHLVDVDRDGRPIREIAGDIADRSTLTNGTVKRFLYELADRGVIERVPLPTTGSGRRPSSVEPRFPPLVFRTLSSASTDTDSDTDGANGENS</sequence>
<dbReference type="SUPFAM" id="SSF52540">
    <property type="entry name" value="P-loop containing nucleoside triphosphate hydrolases"/>
    <property type="match status" value="1"/>
</dbReference>
<dbReference type="InterPro" id="IPR055237">
    <property type="entry name" value="Cdc6_lid"/>
</dbReference>
<evidence type="ECO:0000256" key="3">
    <source>
        <dbReference type="ARBA" id="ARBA00022723"/>
    </source>
</evidence>
<reference evidence="11 12" key="1">
    <citation type="journal article" date="2014" name="PLoS Genet.">
        <title>Phylogenetically driven sequencing of extremely halophilic archaea reveals strategies for static and dynamic osmo-response.</title>
        <authorList>
            <person name="Becker E.A."/>
            <person name="Seitzer P.M."/>
            <person name="Tritt A."/>
            <person name="Larsen D."/>
            <person name="Krusor M."/>
            <person name="Yao A.I."/>
            <person name="Wu D."/>
            <person name="Madern D."/>
            <person name="Eisen J.A."/>
            <person name="Darling A.E."/>
            <person name="Facciotti M.T."/>
        </authorList>
    </citation>
    <scope>NUCLEOTIDE SEQUENCE [LARGE SCALE GENOMIC DNA]</scope>
    <source>
        <strain evidence="11 12">DSM 12278</strain>
    </source>
</reference>
<keyword evidence="12" id="KW-1185">Reference proteome</keyword>
<dbReference type="Pfam" id="PF22703">
    <property type="entry name" value="Cdc6_lid"/>
    <property type="match status" value="1"/>
</dbReference>